<gene>
    <name evidence="2" type="ORF">FHS99_001226</name>
</gene>
<comment type="caution">
    <text evidence="2">The sequence shown here is derived from an EMBL/GenBank/DDBJ whole genome shotgun (WGS) entry which is preliminary data.</text>
</comment>
<dbReference type="EMBL" id="JACIJR010000003">
    <property type="protein sequence ID" value="MBB5728748.1"/>
    <property type="molecule type" value="Genomic_DNA"/>
</dbReference>
<sequence length="80" mass="8632">MADTGRQVWFRAKSFGYGAGMPVAWQGWALLVGSVGALVVARHWLDGAVGGGAVLAIVAVMVLLAARHTEGGRWRWRWGR</sequence>
<keyword evidence="1" id="KW-1133">Transmembrane helix</keyword>
<dbReference type="Proteomes" id="UP000546701">
    <property type="component" value="Unassembled WGS sequence"/>
</dbReference>
<name>A0A7W9F0Y9_9SPHN</name>
<dbReference type="RefSeq" id="WP_157176551.1">
    <property type="nucleotide sequence ID" value="NZ_BMJP01000002.1"/>
</dbReference>
<evidence type="ECO:0000256" key="1">
    <source>
        <dbReference type="SAM" id="Phobius"/>
    </source>
</evidence>
<evidence type="ECO:0000313" key="3">
    <source>
        <dbReference type="Proteomes" id="UP000546701"/>
    </source>
</evidence>
<keyword evidence="1" id="KW-0812">Transmembrane</keyword>
<accession>A0A7W9F0Y9</accession>
<keyword evidence="3" id="KW-1185">Reference proteome</keyword>
<reference evidence="2 3" key="1">
    <citation type="submission" date="2020-08" db="EMBL/GenBank/DDBJ databases">
        <title>Genomic Encyclopedia of Type Strains, Phase IV (KMG-IV): sequencing the most valuable type-strain genomes for metagenomic binning, comparative biology and taxonomic classification.</title>
        <authorList>
            <person name="Goeker M."/>
        </authorList>
    </citation>
    <scope>NUCLEOTIDE SEQUENCE [LARGE SCALE GENOMIC DNA]</scope>
    <source>
        <strain evidence="2 3">DSM 103336</strain>
    </source>
</reference>
<feature type="transmembrane region" description="Helical" evidence="1">
    <location>
        <begin position="21"/>
        <end position="41"/>
    </location>
</feature>
<feature type="transmembrane region" description="Helical" evidence="1">
    <location>
        <begin position="47"/>
        <end position="66"/>
    </location>
</feature>
<evidence type="ECO:0000313" key="2">
    <source>
        <dbReference type="EMBL" id="MBB5728748.1"/>
    </source>
</evidence>
<organism evidence="2 3">
    <name type="scientific">Sphingomonas prati</name>
    <dbReference type="NCBI Taxonomy" id="1843237"/>
    <lineage>
        <taxon>Bacteria</taxon>
        <taxon>Pseudomonadati</taxon>
        <taxon>Pseudomonadota</taxon>
        <taxon>Alphaproteobacteria</taxon>
        <taxon>Sphingomonadales</taxon>
        <taxon>Sphingomonadaceae</taxon>
        <taxon>Sphingomonas</taxon>
    </lineage>
</organism>
<proteinExistence type="predicted"/>
<dbReference type="AlphaFoldDB" id="A0A7W9F0Y9"/>
<keyword evidence="1" id="KW-0472">Membrane</keyword>
<protein>
    <submittedName>
        <fullName evidence="2">Uncharacterized protein</fullName>
    </submittedName>
</protein>